<feature type="domain" description="SLH" evidence="4">
    <location>
        <begin position="576"/>
        <end position="635"/>
    </location>
</feature>
<feature type="domain" description="SLH" evidence="4">
    <location>
        <begin position="707"/>
        <end position="767"/>
    </location>
</feature>
<dbReference type="PROSITE" id="PS51272">
    <property type="entry name" value="SLH"/>
    <property type="match status" value="3"/>
</dbReference>
<evidence type="ECO:0000259" key="4">
    <source>
        <dbReference type="PROSITE" id="PS51272"/>
    </source>
</evidence>
<dbReference type="PANTHER" id="PTHR43308:SF5">
    <property type="entry name" value="S-LAYER PROTEIN _ PEPTIDOGLYCAN ENDO-BETA-N-ACETYLGLUCOSAMINIDASE"/>
    <property type="match status" value="1"/>
</dbReference>
<feature type="domain" description="Big-1" evidence="3">
    <location>
        <begin position="40"/>
        <end position="133"/>
    </location>
</feature>
<dbReference type="Gene3D" id="2.60.40.10">
    <property type="entry name" value="Immunoglobulins"/>
    <property type="match status" value="3"/>
</dbReference>
<evidence type="ECO:0000256" key="1">
    <source>
        <dbReference type="ARBA" id="ARBA00010116"/>
    </source>
</evidence>
<keyword evidence="6" id="KW-1185">Reference proteome</keyword>
<feature type="domain" description="Big-1" evidence="3">
    <location>
        <begin position="243"/>
        <end position="338"/>
    </location>
</feature>
<evidence type="ECO:0000313" key="5">
    <source>
        <dbReference type="EMBL" id="MFC5404904.1"/>
    </source>
</evidence>
<dbReference type="SMART" id="SM00634">
    <property type="entry name" value="BID_1"/>
    <property type="match status" value="3"/>
</dbReference>
<dbReference type="SUPFAM" id="SSF49373">
    <property type="entry name" value="Invasin/intimin cell-adhesion fragments"/>
    <property type="match status" value="3"/>
</dbReference>
<dbReference type="InterPro" id="IPR001119">
    <property type="entry name" value="SLH_dom"/>
</dbReference>
<dbReference type="InterPro" id="IPR013783">
    <property type="entry name" value="Ig-like_fold"/>
</dbReference>
<feature type="chain" id="PRO_5045928313" evidence="2">
    <location>
        <begin position="27"/>
        <end position="767"/>
    </location>
</feature>
<gene>
    <name evidence="5" type="ORF">ACFPOF_19355</name>
</gene>
<feature type="domain" description="SLH" evidence="4">
    <location>
        <begin position="636"/>
        <end position="699"/>
    </location>
</feature>
<name>A0ABW0HV47_9BACL</name>
<dbReference type="InterPro" id="IPR015217">
    <property type="entry name" value="Invasin_dom_3"/>
</dbReference>
<dbReference type="Pfam" id="PF00395">
    <property type="entry name" value="SLH"/>
    <property type="match status" value="3"/>
</dbReference>
<dbReference type="PANTHER" id="PTHR43308">
    <property type="entry name" value="OUTER MEMBRANE PROTEIN ALPHA-RELATED"/>
    <property type="match status" value="1"/>
</dbReference>
<dbReference type="Pfam" id="PF02369">
    <property type="entry name" value="Big_1"/>
    <property type="match status" value="1"/>
</dbReference>
<dbReference type="InterPro" id="IPR008964">
    <property type="entry name" value="Invasin/intimin_cell_adhesion"/>
</dbReference>
<comment type="caution">
    <text evidence="5">The sequence shown here is derived from an EMBL/GenBank/DDBJ whole genome shotgun (WGS) entry which is preliminary data.</text>
</comment>
<evidence type="ECO:0000313" key="6">
    <source>
        <dbReference type="Proteomes" id="UP001596113"/>
    </source>
</evidence>
<dbReference type="Pfam" id="PF09134">
    <property type="entry name" value="Invasin_D3"/>
    <property type="match status" value="2"/>
</dbReference>
<reference evidence="6" key="1">
    <citation type="journal article" date="2019" name="Int. J. Syst. Evol. Microbiol.">
        <title>The Global Catalogue of Microorganisms (GCM) 10K type strain sequencing project: providing services to taxonomists for standard genome sequencing and annotation.</title>
        <authorList>
            <consortium name="The Broad Institute Genomics Platform"/>
            <consortium name="The Broad Institute Genome Sequencing Center for Infectious Disease"/>
            <person name="Wu L."/>
            <person name="Ma J."/>
        </authorList>
    </citation>
    <scope>NUCLEOTIDE SEQUENCE [LARGE SCALE GENOMIC DNA]</scope>
    <source>
        <strain evidence="6">CGMCC 1.18575</strain>
    </source>
</reference>
<dbReference type="RefSeq" id="WP_378135612.1">
    <property type="nucleotide sequence ID" value="NZ_JBHSMI010000028.1"/>
</dbReference>
<evidence type="ECO:0000259" key="3">
    <source>
        <dbReference type="PROSITE" id="PS51127"/>
    </source>
</evidence>
<organism evidence="5 6">
    <name type="scientific">Cohnella soli</name>
    <dbReference type="NCBI Taxonomy" id="425005"/>
    <lineage>
        <taxon>Bacteria</taxon>
        <taxon>Bacillati</taxon>
        <taxon>Bacillota</taxon>
        <taxon>Bacilli</taxon>
        <taxon>Bacillales</taxon>
        <taxon>Paenibacillaceae</taxon>
        <taxon>Cohnella</taxon>
    </lineage>
</organism>
<feature type="domain" description="Big-1" evidence="3">
    <location>
        <begin position="141"/>
        <end position="235"/>
    </location>
</feature>
<dbReference type="InterPro" id="IPR003344">
    <property type="entry name" value="Big_1_dom"/>
</dbReference>
<proteinExistence type="inferred from homology"/>
<protein>
    <submittedName>
        <fullName evidence="5">Invasin domain 3-containing protein</fullName>
    </submittedName>
</protein>
<accession>A0ABW0HV47</accession>
<evidence type="ECO:0000256" key="2">
    <source>
        <dbReference type="SAM" id="SignalP"/>
    </source>
</evidence>
<dbReference type="InterPro" id="IPR051465">
    <property type="entry name" value="Cell_Envelope_Struct_Comp"/>
</dbReference>
<sequence>MRGLKKSRTGLAIVLALAMFLGTLQTGNTSSAAGAASALDSTMVAATLSLTADGTSQTEITVSVNDEQGDPLTSGGDSVTISKTGGGTLGAVTDNNDGTYTAMLTSPTTVGSATLTATVNGEDIPSMVEVWFVPGAASAVKSTITAGSTSLKANGTSRTTITVRLKDAQGNSLTVGGDTVEILQSTPEGTLSSVTDNGNGTYKAELTAPTTVGSTTLSAKVNGMLLAVPVTVAFTPGNPDADLSTVTADKTIVDADGNDKATISVALVDSFGRVLSGKRVRIGAESGDSVIVAVNDITDSDGIARFKVSNTTAETVTYYAMEQSSESTMEETVDVTFRSVPTSPPVTPPASSDEGEKLLTSINGKEFQGLAKRKNGADGTKIIEIVLDADSTSVALGALPATGRSDYSVGMASDAERVVLRVPLAILRRIKEKTDSITLLTALGQYRLPLSALESEHPNDGHTGEVDIEIGTADKKQLRELHDAWLTGDVVLAGDPVYFGVSVKDSSGRDVERNGLGDDAERIMYLPADSAKSATTVVLWDSKLGPRPLPTLFKKVDGRSAAVIQGRWDGLYAPVQATVHFSDIEHHWAAREITDLASRLIVYGVPTDRFAPDVNVTRGELAALIARALALPTGKPAPTFSDVGESSWYKDAVAAVQAAGIMNGFADGTFAPNRIVTRQEAVVTIVRAFRYVKGEALRSGTSSPTELSAYKDGSQVAAWAIEAANTAIREGVLIGNKKQLLLSKPLTRAETVMLLRRMLIKAGLINE</sequence>
<dbReference type="EMBL" id="JBHSMI010000028">
    <property type="protein sequence ID" value="MFC5404904.1"/>
    <property type="molecule type" value="Genomic_DNA"/>
</dbReference>
<comment type="similarity">
    <text evidence="1">Belongs to the intimin/invasin family.</text>
</comment>
<keyword evidence="2" id="KW-0732">Signal</keyword>
<dbReference type="Proteomes" id="UP001596113">
    <property type="component" value="Unassembled WGS sequence"/>
</dbReference>
<dbReference type="PROSITE" id="PS51127">
    <property type="entry name" value="BIG1"/>
    <property type="match status" value="3"/>
</dbReference>
<feature type="signal peptide" evidence="2">
    <location>
        <begin position="1"/>
        <end position="26"/>
    </location>
</feature>